<accession>A0ABY4QQM9</accession>
<dbReference type="InterPro" id="IPR043502">
    <property type="entry name" value="DNA/RNA_pol_sf"/>
</dbReference>
<proteinExistence type="predicted"/>
<gene>
    <name evidence="1" type="ORF">M5I08_10345</name>
</gene>
<keyword evidence="2" id="KW-1185">Reference proteome</keyword>
<sequence length="116" mass="13085">MVKGTRADAEALREQIAIVLAAMGLRLSPDKTLITQIDEGLDFLGWHIQRHRKRGTSRYYVYTYPSKKAVQAAMRKVKMISRQVSTSQPIDELLRRLNVTLRGWAGLSTATMMGPP</sequence>
<protein>
    <recommendedName>
        <fullName evidence="3">Group II intron maturase-specific domain-containing protein</fullName>
    </recommendedName>
</protein>
<evidence type="ECO:0008006" key="3">
    <source>
        <dbReference type="Google" id="ProtNLM"/>
    </source>
</evidence>
<name>A0ABY4QQM9_9MYCO</name>
<dbReference type="EMBL" id="CP097320">
    <property type="protein sequence ID" value="UQX12578.1"/>
    <property type="molecule type" value="Genomic_DNA"/>
</dbReference>
<dbReference type="SUPFAM" id="SSF56672">
    <property type="entry name" value="DNA/RNA polymerases"/>
    <property type="match status" value="1"/>
</dbReference>
<evidence type="ECO:0000313" key="2">
    <source>
        <dbReference type="Proteomes" id="UP001056610"/>
    </source>
</evidence>
<reference evidence="1" key="1">
    <citation type="submission" date="2022-05" db="EMBL/GenBank/DDBJ databases">
        <title>A methanotrophic Mycobacterium dominates a cave microbial ecosystem.</title>
        <authorList>
            <person name="Van Spanning R.J.M."/>
            <person name="Guan Q."/>
            <person name="Melkonian C."/>
            <person name="Gallant J."/>
            <person name="Polerecky L."/>
            <person name="Flot J.-F."/>
            <person name="Brandt B.W."/>
            <person name="Braster M."/>
            <person name="Iturbe Espinoza P."/>
            <person name="Aerts J."/>
            <person name="Meima-Franke M."/>
            <person name="Piersma S.R."/>
            <person name="Bunduc C."/>
            <person name="Ummels R."/>
            <person name="Pain A."/>
            <person name="Fleming E.J."/>
            <person name="van der Wel N."/>
            <person name="Gherman V.D."/>
            <person name="Sarbu S.M."/>
            <person name="Bodelier P.L.E."/>
            <person name="Bitter W."/>
        </authorList>
    </citation>
    <scope>NUCLEOTIDE SEQUENCE</scope>
    <source>
        <strain evidence="1">Sulfur Cave</strain>
    </source>
</reference>
<organism evidence="1 2">
    <name type="scientific">Candidatus Mycobacterium methanotrophicum</name>
    <dbReference type="NCBI Taxonomy" id="2943498"/>
    <lineage>
        <taxon>Bacteria</taxon>
        <taxon>Bacillati</taxon>
        <taxon>Actinomycetota</taxon>
        <taxon>Actinomycetes</taxon>
        <taxon>Mycobacteriales</taxon>
        <taxon>Mycobacteriaceae</taxon>
        <taxon>Mycobacterium</taxon>
    </lineage>
</organism>
<evidence type="ECO:0000313" key="1">
    <source>
        <dbReference type="EMBL" id="UQX12578.1"/>
    </source>
</evidence>
<dbReference type="RefSeq" id="WP_249763240.1">
    <property type="nucleotide sequence ID" value="NZ_CP097320.1"/>
</dbReference>
<dbReference type="Proteomes" id="UP001056610">
    <property type="component" value="Chromosome"/>
</dbReference>